<keyword evidence="5" id="KW-1185">Reference proteome</keyword>
<gene>
    <name evidence="4" type="primary">A01g510250.1_BraROA</name>
    <name evidence="4" type="ORF">IGI04_003530</name>
</gene>
<protein>
    <recommendedName>
        <fullName evidence="3">CCHC-type domain-containing protein</fullName>
    </recommendedName>
</protein>
<evidence type="ECO:0000313" key="5">
    <source>
        <dbReference type="Proteomes" id="UP000823674"/>
    </source>
</evidence>
<reference evidence="4 5" key="1">
    <citation type="submission" date="2021-03" db="EMBL/GenBank/DDBJ databases">
        <authorList>
            <person name="King G.J."/>
            <person name="Bancroft I."/>
            <person name="Baten A."/>
            <person name="Bloomfield J."/>
            <person name="Borpatragohain P."/>
            <person name="He Z."/>
            <person name="Irish N."/>
            <person name="Irwin J."/>
            <person name="Liu K."/>
            <person name="Mauleon R.P."/>
            <person name="Moore J."/>
            <person name="Morris R."/>
            <person name="Ostergaard L."/>
            <person name="Wang B."/>
            <person name="Wells R."/>
        </authorList>
    </citation>
    <scope>NUCLEOTIDE SEQUENCE [LARGE SCALE GENOMIC DNA]</scope>
    <source>
        <strain evidence="4">R-o-18</strain>
        <tissue evidence="4">Leaf</tissue>
    </source>
</reference>
<name>A0ABQ7NYM5_BRACM</name>
<accession>A0ABQ7NYM5</accession>
<keyword evidence="1" id="KW-0863">Zinc-finger</keyword>
<evidence type="ECO:0000256" key="1">
    <source>
        <dbReference type="PROSITE-ProRule" id="PRU00047"/>
    </source>
</evidence>
<proteinExistence type="predicted"/>
<organism evidence="4 5">
    <name type="scientific">Brassica rapa subsp. trilocularis</name>
    <dbReference type="NCBI Taxonomy" id="1813537"/>
    <lineage>
        <taxon>Eukaryota</taxon>
        <taxon>Viridiplantae</taxon>
        <taxon>Streptophyta</taxon>
        <taxon>Embryophyta</taxon>
        <taxon>Tracheophyta</taxon>
        <taxon>Spermatophyta</taxon>
        <taxon>Magnoliopsida</taxon>
        <taxon>eudicotyledons</taxon>
        <taxon>Gunneridae</taxon>
        <taxon>Pentapetalae</taxon>
        <taxon>rosids</taxon>
        <taxon>malvids</taxon>
        <taxon>Brassicales</taxon>
        <taxon>Brassicaceae</taxon>
        <taxon>Brassiceae</taxon>
        <taxon>Brassica</taxon>
    </lineage>
</organism>
<dbReference type="EMBL" id="JADBGQ010000001">
    <property type="protein sequence ID" value="KAG5415963.1"/>
    <property type="molecule type" value="Genomic_DNA"/>
</dbReference>
<dbReference type="PROSITE" id="PS50158">
    <property type="entry name" value="ZF_CCHC"/>
    <property type="match status" value="1"/>
</dbReference>
<evidence type="ECO:0000256" key="2">
    <source>
        <dbReference type="SAM" id="Coils"/>
    </source>
</evidence>
<sequence>TWRASEYLGDMERGINLRSKDTEADLIERYKLLKVFWVVIKQWLKYLTKERHKRGGDRGNSRRRECLRCYEWESVGHIKADYPVAQQRELKCSECRAVGHTRREYQNSKKDKGRNPVNPQIQTLIQTLEDYHVMLNKWLNLKNENLSLQHDLVQSREQYDDLAEELAVVHEKNESLEKEVSKLRQVATGEQERARMLECDLAENRKQIRMLNSGSNDLDKILSMGQPAKVNLGLGYRGAESTKEVQQKGLSYFVHGNTSKSGAKGACQEVRQDVRQEVLKHGCVAGTRKVTDQCISNCVRPNKKQHRMCCWFCGNVGHKKVECFAREKNRNMAKMVNKTFTKLKRVEEVFLAKNDLLDEIKDEISEEGCSSVRSDLEVDQEASSLEPGHEVVCGTKGKEIEVHQGRMVMFWYRECISHRGEKHIWCGSFQVMNVVVTLLLNQKNVVLDRHTKLKGGD</sequence>
<keyword evidence="2" id="KW-0175">Coiled coil</keyword>
<evidence type="ECO:0000259" key="3">
    <source>
        <dbReference type="PROSITE" id="PS50158"/>
    </source>
</evidence>
<feature type="coiled-coil region" evidence="2">
    <location>
        <begin position="145"/>
        <end position="193"/>
    </location>
</feature>
<evidence type="ECO:0000313" key="4">
    <source>
        <dbReference type="EMBL" id="KAG5415963.1"/>
    </source>
</evidence>
<feature type="domain" description="CCHC-type" evidence="3">
    <location>
        <begin position="310"/>
        <end position="323"/>
    </location>
</feature>
<feature type="non-terminal residue" evidence="4">
    <location>
        <position position="1"/>
    </location>
</feature>
<dbReference type="InterPro" id="IPR001878">
    <property type="entry name" value="Znf_CCHC"/>
</dbReference>
<comment type="caution">
    <text evidence="4">The sequence shown here is derived from an EMBL/GenBank/DDBJ whole genome shotgun (WGS) entry which is preliminary data.</text>
</comment>
<keyword evidence="1" id="KW-0862">Zinc</keyword>
<dbReference type="Proteomes" id="UP000823674">
    <property type="component" value="Chromosome A01"/>
</dbReference>
<keyword evidence="1" id="KW-0479">Metal-binding</keyword>